<evidence type="ECO:0000313" key="1">
    <source>
        <dbReference type="EMBL" id="CAB4161174.1"/>
    </source>
</evidence>
<dbReference type="EMBL" id="LR796706">
    <property type="protein sequence ID" value="CAB4161174.1"/>
    <property type="molecule type" value="Genomic_DNA"/>
</dbReference>
<sequence>MAILIARDSIKHLEVWQTWDDGAKVYELWTGPECQEHIGCADTPAERRRVVVEWLAAHPIPGELDE</sequence>
<organism evidence="1">
    <name type="scientific">uncultured Caudovirales phage</name>
    <dbReference type="NCBI Taxonomy" id="2100421"/>
    <lineage>
        <taxon>Viruses</taxon>
        <taxon>Duplodnaviria</taxon>
        <taxon>Heunggongvirae</taxon>
        <taxon>Uroviricota</taxon>
        <taxon>Caudoviricetes</taxon>
        <taxon>Peduoviridae</taxon>
        <taxon>Maltschvirus</taxon>
        <taxon>Maltschvirus maltsch</taxon>
    </lineage>
</organism>
<gene>
    <name evidence="1" type="ORF">UFOVP728_33</name>
</gene>
<name>A0A6J5P0Z0_9CAUD</name>
<protein>
    <submittedName>
        <fullName evidence="1">Uncharacterized protein</fullName>
    </submittedName>
</protein>
<proteinExistence type="predicted"/>
<accession>A0A6J5P0Z0</accession>
<reference evidence="1" key="1">
    <citation type="submission" date="2020-04" db="EMBL/GenBank/DDBJ databases">
        <authorList>
            <person name="Chiriac C."/>
            <person name="Salcher M."/>
            <person name="Ghai R."/>
            <person name="Kavagutti S V."/>
        </authorList>
    </citation>
    <scope>NUCLEOTIDE SEQUENCE</scope>
</reference>